<keyword evidence="1" id="KW-0812">Transmembrane</keyword>
<name>A0A6J4SBQ6_9SPHN</name>
<accession>A0A6J4SBQ6</accession>
<organism evidence="2">
    <name type="scientific">uncultured Sphingomonadaceae bacterium</name>
    <dbReference type="NCBI Taxonomy" id="169976"/>
    <lineage>
        <taxon>Bacteria</taxon>
        <taxon>Pseudomonadati</taxon>
        <taxon>Pseudomonadota</taxon>
        <taxon>Alphaproteobacteria</taxon>
        <taxon>Sphingomonadales</taxon>
        <taxon>Sphingomonadaceae</taxon>
        <taxon>environmental samples</taxon>
    </lineage>
</organism>
<proteinExistence type="predicted"/>
<evidence type="ECO:0008006" key="3">
    <source>
        <dbReference type="Google" id="ProtNLM"/>
    </source>
</evidence>
<evidence type="ECO:0000256" key="1">
    <source>
        <dbReference type="SAM" id="Phobius"/>
    </source>
</evidence>
<dbReference type="AlphaFoldDB" id="A0A6J4SBQ6"/>
<keyword evidence="1" id="KW-1133">Transmembrane helix</keyword>
<protein>
    <recommendedName>
        <fullName evidence="3">VanZ-like domain-containing protein</fullName>
    </recommendedName>
</protein>
<feature type="transmembrane region" description="Helical" evidence="1">
    <location>
        <begin position="82"/>
        <end position="99"/>
    </location>
</feature>
<feature type="transmembrane region" description="Helical" evidence="1">
    <location>
        <begin position="21"/>
        <end position="38"/>
    </location>
</feature>
<sequence>MSSFESAKVFLVQVTSLGRDALHIYVGLAVMLLVVIAFKRSLADWRPLAAVALASIAGELWDVIDTFSHGGRPKWDSNWKDIWNTMFWPTVLFGLARFTKVLKR</sequence>
<evidence type="ECO:0000313" key="2">
    <source>
        <dbReference type="EMBL" id="CAA9494613.1"/>
    </source>
</evidence>
<gene>
    <name evidence="2" type="ORF">AVDCRST_MAG91-723</name>
</gene>
<dbReference type="EMBL" id="CADCVX010000169">
    <property type="protein sequence ID" value="CAA9494613.1"/>
    <property type="molecule type" value="Genomic_DNA"/>
</dbReference>
<keyword evidence="1" id="KW-0472">Membrane</keyword>
<reference evidence="2" key="1">
    <citation type="submission" date="2020-02" db="EMBL/GenBank/DDBJ databases">
        <authorList>
            <person name="Meier V. D."/>
        </authorList>
    </citation>
    <scope>NUCLEOTIDE SEQUENCE</scope>
    <source>
        <strain evidence="2">AVDCRST_MAG91</strain>
    </source>
</reference>